<dbReference type="EMBL" id="JAGMUU010000003">
    <property type="protein sequence ID" value="KAH7158201.1"/>
    <property type="molecule type" value="Genomic_DNA"/>
</dbReference>
<evidence type="ECO:0000313" key="4">
    <source>
        <dbReference type="Proteomes" id="UP000717696"/>
    </source>
</evidence>
<keyword evidence="4" id="KW-1185">Reference proteome</keyword>
<dbReference type="Proteomes" id="UP000717696">
    <property type="component" value="Unassembled WGS sequence"/>
</dbReference>
<evidence type="ECO:0000313" key="3">
    <source>
        <dbReference type="EMBL" id="KAH7158201.1"/>
    </source>
</evidence>
<gene>
    <name evidence="3" type="ORF">B0J13DRAFT_618231</name>
</gene>
<dbReference type="OrthoDB" id="5544375at2759"/>
<evidence type="ECO:0000256" key="1">
    <source>
        <dbReference type="SAM" id="Coils"/>
    </source>
</evidence>
<evidence type="ECO:0008006" key="5">
    <source>
        <dbReference type="Google" id="ProtNLM"/>
    </source>
</evidence>
<dbReference type="Pfam" id="PF07956">
    <property type="entry name" value="DUF1690"/>
    <property type="match status" value="1"/>
</dbReference>
<feature type="coiled-coil region" evidence="1">
    <location>
        <begin position="69"/>
        <end position="97"/>
    </location>
</feature>
<dbReference type="AlphaFoldDB" id="A0A9P9FE67"/>
<feature type="compositionally biased region" description="Low complexity" evidence="2">
    <location>
        <begin position="46"/>
        <end position="57"/>
    </location>
</feature>
<protein>
    <recommendedName>
        <fullName evidence="5">MICOS complex subunit mic19</fullName>
    </recommendedName>
</protein>
<accession>A0A9P9FE67</accession>
<organism evidence="3 4">
    <name type="scientific">Dactylonectria estremocensis</name>
    <dbReference type="NCBI Taxonomy" id="1079267"/>
    <lineage>
        <taxon>Eukaryota</taxon>
        <taxon>Fungi</taxon>
        <taxon>Dikarya</taxon>
        <taxon>Ascomycota</taxon>
        <taxon>Pezizomycotina</taxon>
        <taxon>Sordariomycetes</taxon>
        <taxon>Hypocreomycetidae</taxon>
        <taxon>Hypocreales</taxon>
        <taxon>Nectriaceae</taxon>
        <taxon>Dactylonectria</taxon>
    </lineage>
</organism>
<name>A0A9P9FE67_9HYPO</name>
<feature type="region of interest" description="Disordered" evidence="2">
    <location>
        <begin position="20"/>
        <end position="63"/>
    </location>
</feature>
<reference evidence="3" key="1">
    <citation type="journal article" date="2021" name="Nat. Commun.">
        <title>Genetic determinants of endophytism in the Arabidopsis root mycobiome.</title>
        <authorList>
            <person name="Mesny F."/>
            <person name="Miyauchi S."/>
            <person name="Thiergart T."/>
            <person name="Pickel B."/>
            <person name="Atanasova L."/>
            <person name="Karlsson M."/>
            <person name="Huettel B."/>
            <person name="Barry K.W."/>
            <person name="Haridas S."/>
            <person name="Chen C."/>
            <person name="Bauer D."/>
            <person name="Andreopoulos W."/>
            <person name="Pangilinan J."/>
            <person name="LaButti K."/>
            <person name="Riley R."/>
            <person name="Lipzen A."/>
            <person name="Clum A."/>
            <person name="Drula E."/>
            <person name="Henrissat B."/>
            <person name="Kohler A."/>
            <person name="Grigoriev I.V."/>
            <person name="Martin F.M."/>
            <person name="Hacquard S."/>
        </authorList>
    </citation>
    <scope>NUCLEOTIDE SEQUENCE</scope>
    <source>
        <strain evidence="3">MPI-CAGE-AT-0021</strain>
    </source>
</reference>
<sequence length="183" mass="20622">MGSAESKQVSAHVWKSYVRLQPQTPQPWPESTTDQVSINSSAPNGLSQDLVDSLQSSHETDASRAKIVEHQIQARVAEELKKLQQQEAESLKAAQEKLASVEFKDDGGPSNFTVGKEIEEMRKKLEARKQVRALPDSVEGARSEVIRCLRENDRRPLDCWQEVENFKAEVKKLEKGWVEKVVA</sequence>
<comment type="caution">
    <text evidence="3">The sequence shown here is derived from an EMBL/GenBank/DDBJ whole genome shotgun (WGS) entry which is preliminary data.</text>
</comment>
<evidence type="ECO:0000256" key="2">
    <source>
        <dbReference type="SAM" id="MobiDB-lite"/>
    </source>
</evidence>
<proteinExistence type="predicted"/>
<keyword evidence="1" id="KW-0175">Coiled coil</keyword>
<feature type="compositionally biased region" description="Polar residues" evidence="2">
    <location>
        <begin position="29"/>
        <end position="45"/>
    </location>
</feature>
<dbReference type="InterPro" id="IPR012471">
    <property type="entry name" value="DUF1690"/>
</dbReference>